<comment type="caution">
    <text evidence="2">The sequence shown here is derived from an EMBL/GenBank/DDBJ whole genome shotgun (WGS) entry which is preliminary data.</text>
</comment>
<feature type="region of interest" description="Disordered" evidence="1">
    <location>
        <begin position="26"/>
        <end position="45"/>
    </location>
</feature>
<gene>
    <name evidence="2" type="ORF">RFULGI_LOCUS1978</name>
</gene>
<dbReference type="EMBL" id="CAJVPZ010001368">
    <property type="protein sequence ID" value="CAG8490873.1"/>
    <property type="molecule type" value="Genomic_DNA"/>
</dbReference>
<evidence type="ECO:0000256" key="1">
    <source>
        <dbReference type="SAM" id="MobiDB-lite"/>
    </source>
</evidence>
<reference evidence="2" key="1">
    <citation type="submission" date="2021-06" db="EMBL/GenBank/DDBJ databases">
        <authorList>
            <person name="Kallberg Y."/>
            <person name="Tangrot J."/>
            <person name="Rosling A."/>
        </authorList>
    </citation>
    <scope>NUCLEOTIDE SEQUENCE</scope>
    <source>
        <strain evidence="2">IN212</strain>
    </source>
</reference>
<dbReference type="Proteomes" id="UP000789396">
    <property type="component" value="Unassembled WGS sequence"/>
</dbReference>
<accession>A0A9N8ZGN3</accession>
<evidence type="ECO:0000313" key="2">
    <source>
        <dbReference type="EMBL" id="CAG8490873.1"/>
    </source>
</evidence>
<keyword evidence="3" id="KW-1185">Reference proteome</keyword>
<organism evidence="2 3">
    <name type="scientific">Racocetra fulgida</name>
    <dbReference type="NCBI Taxonomy" id="60492"/>
    <lineage>
        <taxon>Eukaryota</taxon>
        <taxon>Fungi</taxon>
        <taxon>Fungi incertae sedis</taxon>
        <taxon>Mucoromycota</taxon>
        <taxon>Glomeromycotina</taxon>
        <taxon>Glomeromycetes</taxon>
        <taxon>Diversisporales</taxon>
        <taxon>Gigasporaceae</taxon>
        <taxon>Racocetra</taxon>
    </lineage>
</organism>
<protein>
    <submittedName>
        <fullName evidence="2">2537_t:CDS:1</fullName>
    </submittedName>
</protein>
<feature type="compositionally biased region" description="Basic residues" evidence="1">
    <location>
        <begin position="26"/>
        <end position="39"/>
    </location>
</feature>
<dbReference type="OrthoDB" id="2443991at2759"/>
<dbReference type="AlphaFoldDB" id="A0A9N8ZGN3"/>
<proteinExistence type="predicted"/>
<name>A0A9N8ZGN3_9GLOM</name>
<sequence>MPETLVWCTCSVCSLSKDGGSWKLKSARTRHRRRDRRNVRSPSNDLELQNNIQNQAAYGFYQETFEPELYNLENDGIDEFENGLDCDDEFEGVDEFENGLDRNDEFE</sequence>
<evidence type="ECO:0000313" key="3">
    <source>
        <dbReference type="Proteomes" id="UP000789396"/>
    </source>
</evidence>
<feature type="non-terminal residue" evidence="2">
    <location>
        <position position="107"/>
    </location>
</feature>